<evidence type="ECO:0000313" key="2">
    <source>
        <dbReference type="Proteomes" id="UP000515917"/>
    </source>
</evidence>
<accession>A0A7G3GAC6</accession>
<gene>
    <name evidence="1" type="ORF">C1H71_11060</name>
</gene>
<evidence type="ECO:0000313" key="1">
    <source>
        <dbReference type="EMBL" id="QBC44022.1"/>
    </source>
</evidence>
<dbReference type="InterPro" id="IPR022265">
    <property type="entry name" value="CHP03790"/>
</dbReference>
<organism evidence="1 2">
    <name type="scientific">Iodobacter fluviatilis</name>
    <dbReference type="NCBI Taxonomy" id="537"/>
    <lineage>
        <taxon>Bacteria</taxon>
        <taxon>Pseudomonadati</taxon>
        <taxon>Pseudomonadota</taxon>
        <taxon>Betaproteobacteria</taxon>
        <taxon>Neisseriales</taxon>
        <taxon>Chitinibacteraceae</taxon>
        <taxon>Iodobacter</taxon>
    </lineage>
</organism>
<dbReference type="KEGG" id="ifl:C1H71_11060"/>
<keyword evidence="2" id="KW-1185">Reference proteome</keyword>
<reference evidence="1 2" key="1">
    <citation type="submission" date="2018-01" db="EMBL/GenBank/DDBJ databases">
        <title>Genome sequence of Iodobacter sp. strain PCH194 isolated from Indian Trans-Himalaya.</title>
        <authorList>
            <person name="Kumar V."/>
            <person name="Thakur V."/>
            <person name="Kumar S."/>
            <person name="Singh D."/>
        </authorList>
    </citation>
    <scope>NUCLEOTIDE SEQUENCE [LARGE SCALE GENOMIC DNA]</scope>
    <source>
        <strain evidence="1 2">PCH194</strain>
    </source>
</reference>
<dbReference type="Proteomes" id="UP000515917">
    <property type="component" value="Chromosome"/>
</dbReference>
<dbReference type="NCBIfam" id="TIGR03790">
    <property type="entry name" value="TIGR03790 family protein"/>
    <property type="match status" value="1"/>
</dbReference>
<name>A0A7G3GAC6_9NEIS</name>
<sequence length="376" mass="41135">MTVDLLVCTAAQLALAMRMHLPYDAAILVSRARLVKLGLISLFISASLWAAPPKPPFYQLNASQLAVVVNRNDPLSAEIARYYAEKHGLKPEQIFQISLPTDRSWISEGELAKAKAELDTALPAHIQALALAWAKPYRVNCLSITYAFTLGYKEGICQSTGKPTPASPYFNHASTQPFSDLDLRPSMMLAANNLAEAKKLIDRGVEAWGSFPAGTAYYLTTSDKTRSVRAPLFPPTQTVARPPIKIESLNSDAISHKKDVLIYQTGLTKVDKLETLRFVPGALADHLTSFGGMLTDSSQMSSLKWLEAGATASYGTVSEPYSYPQKFPNPVVLLYHYLAGATAVEAYWKSVEWPAQGVFIGDPLAAPFRSLSPRKQ</sequence>
<dbReference type="EMBL" id="CP025781">
    <property type="protein sequence ID" value="QBC44022.1"/>
    <property type="molecule type" value="Genomic_DNA"/>
</dbReference>
<proteinExistence type="predicted"/>
<dbReference type="AlphaFoldDB" id="A0A7G3GAC6"/>
<protein>
    <submittedName>
        <fullName evidence="1">TIGR03790 family protein</fullName>
    </submittedName>
</protein>